<comment type="caution">
    <text evidence="6">The sequence shown here is derived from an EMBL/GenBank/DDBJ whole genome shotgun (WGS) entry which is preliminary data.</text>
</comment>
<evidence type="ECO:0000256" key="3">
    <source>
        <dbReference type="ARBA" id="ARBA00044493"/>
    </source>
</evidence>
<dbReference type="PROSITE" id="PS51375">
    <property type="entry name" value="PPR"/>
    <property type="match status" value="3"/>
</dbReference>
<dbReference type="NCBIfam" id="TIGR00756">
    <property type="entry name" value="PPR"/>
    <property type="match status" value="2"/>
</dbReference>
<dbReference type="PANTHER" id="PTHR47447">
    <property type="entry name" value="OS03G0856100 PROTEIN"/>
    <property type="match status" value="1"/>
</dbReference>
<proteinExistence type="inferred from homology"/>
<dbReference type="EMBL" id="SPNW01000013">
    <property type="protein sequence ID" value="TIA91248.1"/>
    <property type="molecule type" value="Genomic_DNA"/>
</dbReference>
<reference evidence="6 7" key="1">
    <citation type="submission" date="2019-03" db="EMBL/GenBank/DDBJ databases">
        <title>Sequencing 23 genomes of Wallemia ichthyophaga.</title>
        <authorList>
            <person name="Gostincar C."/>
        </authorList>
    </citation>
    <scope>NUCLEOTIDE SEQUENCE [LARGE SCALE GENOMIC DNA]</scope>
    <source>
        <strain evidence="6 7">EXF-5753</strain>
    </source>
</reference>
<dbReference type="AlphaFoldDB" id="A0A4T0FRV2"/>
<keyword evidence="7" id="KW-1185">Reference proteome</keyword>
<dbReference type="Pfam" id="PF13041">
    <property type="entry name" value="PPR_2"/>
    <property type="match status" value="1"/>
</dbReference>
<dbReference type="Gene3D" id="1.25.40.10">
    <property type="entry name" value="Tetratricopeptide repeat domain"/>
    <property type="match status" value="2"/>
</dbReference>
<organism evidence="6 7">
    <name type="scientific">Wallemia hederae</name>
    <dbReference type="NCBI Taxonomy" id="1540922"/>
    <lineage>
        <taxon>Eukaryota</taxon>
        <taxon>Fungi</taxon>
        <taxon>Dikarya</taxon>
        <taxon>Basidiomycota</taxon>
        <taxon>Wallemiomycotina</taxon>
        <taxon>Wallemiomycetes</taxon>
        <taxon>Wallemiales</taxon>
        <taxon>Wallemiaceae</taxon>
        <taxon>Wallemia</taxon>
    </lineage>
</organism>
<dbReference type="InterPro" id="IPR011990">
    <property type="entry name" value="TPR-like_helical_dom_sf"/>
</dbReference>
<keyword evidence="2" id="KW-0677">Repeat</keyword>
<evidence type="ECO:0000256" key="4">
    <source>
        <dbReference type="ARBA" id="ARBA00044511"/>
    </source>
</evidence>
<evidence type="ECO:0000313" key="6">
    <source>
        <dbReference type="EMBL" id="TIA91248.1"/>
    </source>
</evidence>
<evidence type="ECO:0000256" key="5">
    <source>
        <dbReference type="PROSITE-ProRule" id="PRU00708"/>
    </source>
</evidence>
<dbReference type="OrthoDB" id="185373at2759"/>
<feature type="repeat" description="PPR" evidence="5">
    <location>
        <begin position="461"/>
        <end position="491"/>
    </location>
</feature>
<evidence type="ECO:0000313" key="7">
    <source>
        <dbReference type="Proteomes" id="UP000310189"/>
    </source>
</evidence>
<dbReference type="Proteomes" id="UP000310189">
    <property type="component" value="Unassembled WGS sequence"/>
</dbReference>
<evidence type="ECO:0008006" key="8">
    <source>
        <dbReference type="Google" id="ProtNLM"/>
    </source>
</evidence>
<comment type="function">
    <text evidence="3">Regulates mitochondrial small subunit maturation by controlling 15S rRNA 5'-end processing. Localizes to the 5' precursor of the 15S rRNA in a position that is subsequently occupied by mS47 in the mature yeast mtSSU. Uses structure and sequence-specific RNA recognition, binding to a single-stranded region of the precursor and specifically recognizing bases -6 to -1. The exchange of Ccm1 for mS47 is coupled to the irreversible removal of precursor rRNA that is accompanied by conformational changes of the mitoribosomal proteins uS5m and mS26. These conformational changes signal completion of 5'-end rRNA processing through protection of the mature 5'-end of the 15S rRNA and stabilization of mS47. The removal of the 5' precursor together with the dissociation of Ccm1 may be catalyzed by the 5'-3' exoribonuclease Pet127. Involved in the specific removal of group I introns in mitochondrial encoded transcripts.</text>
</comment>
<dbReference type="Pfam" id="PF01535">
    <property type="entry name" value="PPR"/>
    <property type="match status" value="2"/>
</dbReference>
<protein>
    <recommendedName>
        <fullName evidence="8">Pentacotripeptide-repeat region of PRORP domain-containing protein</fullName>
    </recommendedName>
</protein>
<dbReference type="InterPro" id="IPR002885">
    <property type="entry name" value="PPR_rpt"/>
</dbReference>
<feature type="repeat" description="PPR" evidence="5">
    <location>
        <begin position="497"/>
        <end position="533"/>
    </location>
</feature>
<sequence length="628" mass="69702">MHSVPIRARISLSQCTRYTRLTHTNAITHAVTNKSLEELHRALRPTTSEKTGRDTAETGLRAVDASTKSEIDSWLTKTHPSPLLHSVCIELALQGTSRPLLRIVKGAFSSHDAGLVIELFNEVLQRTKDTEQQPVHLDSRILVAVVSAYSLINNYDGARTAVLAAPPSYNFTAGAVAPQTGLSGQKLAQAQSYVDSLRFEYALSSPHTLMHCLHKATGDGMRRYILDLYAALQQREVEVDAHGALNVSISDDAIYASFIKALTKTSKRGSPPLPKDVLDRPLPSLHTLSLNALLGAEVVGHTRVSRVMEILNHLQNLQTLPDQDTVAALISKLIDGRSRTGMDVFDVVQAMHAQCGEPLPVMICNALLSGLTRVGMGDVAMDVFRQMDGASIVTYNILIRAAVLRNDSNTTISLLKQLRERNIQPDAHTFSMLLIYLRKQHHPDAIGVVSKTMTDCSITPDLHIYSNMIDILAKEGLMDDAVRLLDKIENEEGIATTSVTYTSIISAYLAMSPQGLEEAQAMMARMKRRGLAFTHALFQYAITASLQNQHEFAPWVLLEQMNREPNVHITKNTLYILMKGFYDTRRYSDCERLLHFIQSHKLARPTDDAFGRIVDKVRRKLAQHGHVN</sequence>
<feature type="repeat" description="PPR" evidence="5">
    <location>
        <begin position="391"/>
        <end position="425"/>
    </location>
</feature>
<dbReference type="PANTHER" id="PTHR47447:SF17">
    <property type="entry name" value="OS12G0638900 PROTEIN"/>
    <property type="match status" value="1"/>
</dbReference>
<accession>A0A4T0FRV2</accession>
<comment type="similarity">
    <text evidence="1">Belongs to the CCM1 family.</text>
</comment>
<gene>
    <name evidence="6" type="ORF">E3P99_01174</name>
</gene>
<name>A0A4T0FRV2_9BASI</name>
<evidence type="ECO:0000256" key="1">
    <source>
        <dbReference type="ARBA" id="ARBA00006192"/>
    </source>
</evidence>
<comment type="subunit">
    <text evidence="4">Binds to mitochondrial small subunit 15S rRNA.</text>
</comment>
<evidence type="ECO:0000256" key="2">
    <source>
        <dbReference type="ARBA" id="ARBA00022737"/>
    </source>
</evidence>